<accession>A0A7X1ZGC6</accession>
<feature type="signal peptide" evidence="6">
    <location>
        <begin position="1"/>
        <end position="21"/>
    </location>
</feature>
<keyword evidence="2 4" id="KW-0479">Metal-binding</keyword>
<dbReference type="PANTHER" id="PTHR30600">
    <property type="entry name" value="CYTOCHROME C PEROXIDASE-RELATED"/>
    <property type="match status" value="1"/>
</dbReference>
<evidence type="ECO:0000256" key="2">
    <source>
        <dbReference type="ARBA" id="ARBA00022723"/>
    </source>
</evidence>
<dbReference type="PROSITE" id="PS51007">
    <property type="entry name" value="CYTC"/>
    <property type="match status" value="1"/>
</dbReference>
<dbReference type="GO" id="GO:0009055">
    <property type="term" value="F:electron transfer activity"/>
    <property type="evidence" value="ECO:0007669"/>
    <property type="project" value="InterPro"/>
</dbReference>
<evidence type="ECO:0000256" key="3">
    <source>
        <dbReference type="ARBA" id="ARBA00023004"/>
    </source>
</evidence>
<dbReference type="OrthoDB" id="9805202at2"/>
<feature type="chain" id="PRO_5030962399" evidence="6">
    <location>
        <begin position="22"/>
        <end position="482"/>
    </location>
</feature>
<name>A0A7X1ZGC6_9PROT</name>
<dbReference type="GO" id="GO:0046872">
    <property type="term" value="F:metal ion binding"/>
    <property type="evidence" value="ECO:0007669"/>
    <property type="project" value="UniProtKB-KW"/>
</dbReference>
<sequence length="482" mass="51336">MTGAGAVAMAAVLALSAPAAAAPDGFEPGEDRPGGETTHDKARDRNAFSHSSANMAFDREMDFKVGNGFFRRLWVSAPSSTKAADGLGPLFNEAACQSCHLKDGRGHPPLLEAGDDRGAGMFLRLSIPPRNAEEWRTLADRQRTVIPDPVYGTQLQDRAIQGHMPEGRMVVRYAEETVTLADGETVSLRRPTYDVADWGYGPPHPDVMLSPRIAPPMVGVGLLEAIPAEAILVGADPHDRDGDGISGRPQWVRDPATGEIALGRFGWKAGNPSVDAQGQGAFAGDIGISTPFNPDPWGDCSEAQADCRAAPHGDDPQYANLEAHQDVTDLVLFYSRHLALPARPDADDPPVLAGKAVFRDLGCSGCHTPTHTTAADAADPELAGQTIWPYTDLLLHDMGPGLADGRPEGEASGQEWRTAPLWGLGLTATVGGGHAFFLHDGRARTLTEAILWHGGEAEPAREGFRALPAEDRADLLRFLNSL</sequence>
<dbReference type="Pfam" id="PF06537">
    <property type="entry name" value="DHOR"/>
    <property type="match status" value="1"/>
</dbReference>
<keyword evidence="9" id="KW-1185">Reference proteome</keyword>
<reference evidence="8 9" key="1">
    <citation type="submission" date="2019-10" db="EMBL/GenBank/DDBJ databases">
        <title>Draft whole-genome sequence of the purple nonsulfur photosynthetic bacterium Roseospira navarrensis DSM 15114.</title>
        <authorList>
            <person name="Kyndt J.A."/>
            <person name="Meyer T.E."/>
        </authorList>
    </citation>
    <scope>NUCLEOTIDE SEQUENCE [LARGE SCALE GENOMIC DNA]</scope>
    <source>
        <strain evidence="8 9">DSM 15114</strain>
    </source>
</reference>
<dbReference type="PANTHER" id="PTHR30600:SF4">
    <property type="entry name" value="CYTOCHROME C DOMAIN-CONTAINING PROTEIN"/>
    <property type="match status" value="1"/>
</dbReference>
<dbReference type="InterPro" id="IPR009056">
    <property type="entry name" value="Cyt_c-like_dom"/>
</dbReference>
<evidence type="ECO:0000313" key="9">
    <source>
        <dbReference type="Proteomes" id="UP000434582"/>
    </source>
</evidence>
<comment type="caution">
    <text evidence="8">The sequence shown here is derived from an EMBL/GenBank/DDBJ whole genome shotgun (WGS) entry which is preliminary data.</text>
</comment>
<dbReference type="EMBL" id="WIVE01000057">
    <property type="protein sequence ID" value="MQX37818.1"/>
    <property type="molecule type" value="Genomic_DNA"/>
</dbReference>
<dbReference type="GO" id="GO:0004130">
    <property type="term" value="F:cytochrome-c peroxidase activity"/>
    <property type="evidence" value="ECO:0007669"/>
    <property type="project" value="TreeGrafter"/>
</dbReference>
<dbReference type="RefSeq" id="WP_153345685.1">
    <property type="nucleotide sequence ID" value="NZ_WIVE01000057.1"/>
</dbReference>
<protein>
    <submittedName>
        <fullName evidence="8">Thiol oxidoreductase</fullName>
    </submittedName>
</protein>
<evidence type="ECO:0000256" key="1">
    <source>
        <dbReference type="ARBA" id="ARBA00022617"/>
    </source>
</evidence>
<evidence type="ECO:0000256" key="5">
    <source>
        <dbReference type="SAM" id="MobiDB-lite"/>
    </source>
</evidence>
<feature type="region of interest" description="Disordered" evidence="5">
    <location>
        <begin position="21"/>
        <end position="47"/>
    </location>
</feature>
<dbReference type="Gene3D" id="1.10.760.10">
    <property type="entry name" value="Cytochrome c-like domain"/>
    <property type="match status" value="1"/>
</dbReference>
<dbReference type="Proteomes" id="UP000434582">
    <property type="component" value="Unassembled WGS sequence"/>
</dbReference>
<proteinExistence type="predicted"/>
<dbReference type="PIRSF" id="PIRSF028099">
    <property type="entry name" value="DUF1111"/>
    <property type="match status" value="1"/>
</dbReference>
<evidence type="ECO:0000256" key="6">
    <source>
        <dbReference type="SAM" id="SignalP"/>
    </source>
</evidence>
<dbReference type="SUPFAM" id="SSF46626">
    <property type="entry name" value="Cytochrome c"/>
    <property type="match status" value="1"/>
</dbReference>
<keyword evidence="3 4" id="KW-0408">Iron</keyword>
<keyword evidence="6" id="KW-0732">Signal</keyword>
<evidence type="ECO:0000259" key="7">
    <source>
        <dbReference type="PROSITE" id="PS51007"/>
    </source>
</evidence>
<organism evidence="8 9">
    <name type="scientific">Roseospira navarrensis</name>
    <dbReference type="NCBI Taxonomy" id="140058"/>
    <lineage>
        <taxon>Bacteria</taxon>
        <taxon>Pseudomonadati</taxon>
        <taxon>Pseudomonadota</taxon>
        <taxon>Alphaproteobacteria</taxon>
        <taxon>Rhodospirillales</taxon>
        <taxon>Rhodospirillaceae</taxon>
        <taxon>Roseospira</taxon>
    </lineage>
</organism>
<dbReference type="InterPro" id="IPR036909">
    <property type="entry name" value="Cyt_c-like_dom_sf"/>
</dbReference>
<dbReference type="InterPro" id="IPR051395">
    <property type="entry name" value="Cytochrome_c_Peroxidase/MauG"/>
</dbReference>
<dbReference type="GO" id="GO:0020037">
    <property type="term" value="F:heme binding"/>
    <property type="evidence" value="ECO:0007669"/>
    <property type="project" value="InterPro"/>
</dbReference>
<keyword evidence="1 4" id="KW-0349">Heme</keyword>
<feature type="domain" description="Cytochrome c" evidence="7">
    <location>
        <begin position="349"/>
        <end position="482"/>
    </location>
</feature>
<dbReference type="InterPro" id="IPR010538">
    <property type="entry name" value="DHOR"/>
</dbReference>
<gene>
    <name evidence="8" type="ORF">GHC57_14960</name>
</gene>
<dbReference type="AlphaFoldDB" id="A0A7X1ZGC6"/>
<evidence type="ECO:0000313" key="8">
    <source>
        <dbReference type="EMBL" id="MQX37818.1"/>
    </source>
</evidence>
<feature type="compositionally biased region" description="Basic and acidic residues" evidence="5">
    <location>
        <begin position="29"/>
        <end position="47"/>
    </location>
</feature>
<evidence type="ECO:0000256" key="4">
    <source>
        <dbReference type="PROSITE-ProRule" id="PRU00433"/>
    </source>
</evidence>